<organism evidence="2">
    <name type="scientific">marine sediment metagenome</name>
    <dbReference type="NCBI Taxonomy" id="412755"/>
    <lineage>
        <taxon>unclassified sequences</taxon>
        <taxon>metagenomes</taxon>
        <taxon>ecological metagenomes</taxon>
    </lineage>
</organism>
<dbReference type="EMBL" id="LAZR01000153">
    <property type="protein sequence ID" value="KKN85998.1"/>
    <property type="molecule type" value="Genomic_DNA"/>
</dbReference>
<evidence type="ECO:0000256" key="1">
    <source>
        <dbReference type="SAM" id="Phobius"/>
    </source>
</evidence>
<protein>
    <submittedName>
        <fullName evidence="2">Uncharacterized protein</fullName>
    </submittedName>
</protein>
<keyword evidence="1" id="KW-0812">Transmembrane</keyword>
<keyword evidence="1" id="KW-1133">Transmembrane helix</keyword>
<feature type="transmembrane region" description="Helical" evidence="1">
    <location>
        <begin position="15"/>
        <end position="36"/>
    </location>
</feature>
<evidence type="ECO:0000313" key="2">
    <source>
        <dbReference type="EMBL" id="KKN85998.1"/>
    </source>
</evidence>
<sequence>MFELLAEAGASGFDWVGAATFVTAVGGIIVALLQFLGKKDAAAKAKQATAALGATIRGVEVAAREGDFTDLTKQLKEQTGLELTPQQLRLIASGATKAVKGSIKATSMEHSVADYLAAIVETRTQRLELTPEQKKKLAEEADAE</sequence>
<keyword evidence="1" id="KW-0472">Membrane</keyword>
<comment type="caution">
    <text evidence="2">The sequence shown here is derived from an EMBL/GenBank/DDBJ whole genome shotgun (WGS) entry which is preliminary data.</text>
</comment>
<reference evidence="2" key="1">
    <citation type="journal article" date="2015" name="Nature">
        <title>Complex archaea that bridge the gap between prokaryotes and eukaryotes.</title>
        <authorList>
            <person name="Spang A."/>
            <person name="Saw J.H."/>
            <person name="Jorgensen S.L."/>
            <person name="Zaremba-Niedzwiedzka K."/>
            <person name="Martijn J."/>
            <person name="Lind A.E."/>
            <person name="van Eijk R."/>
            <person name="Schleper C."/>
            <person name="Guy L."/>
            <person name="Ettema T.J."/>
        </authorList>
    </citation>
    <scope>NUCLEOTIDE SEQUENCE</scope>
</reference>
<accession>A0A0F9X3C3</accession>
<name>A0A0F9X3C3_9ZZZZ</name>
<dbReference type="AlphaFoldDB" id="A0A0F9X3C3"/>
<gene>
    <name evidence="2" type="ORF">LCGC14_0274100</name>
</gene>
<proteinExistence type="predicted"/>